<dbReference type="GO" id="GO:0005975">
    <property type="term" value="P:carbohydrate metabolic process"/>
    <property type="evidence" value="ECO:0007669"/>
    <property type="project" value="InterPro"/>
</dbReference>
<dbReference type="EMBL" id="AUZY01000822">
    <property type="protein sequence ID" value="EQD77294.1"/>
    <property type="molecule type" value="Genomic_DNA"/>
</dbReference>
<reference evidence="3" key="2">
    <citation type="journal article" date="2014" name="ISME J.">
        <title>Microbial stratification in low pH oxic and suboxic macroscopic growths along an acid mine drainage.</title>
        <authorList>
            <person name="Mendez-Garcia C."/>
            <person name="Mesa V."/>
            <person name="Sprenger R.R."/>
            <person name="Richter M."/>
            <person name="Diez M.S."/>
            <person name="Solano J."/>
            <person name="Bargiela R."/>
            <person name="Golyshina O.V."/>
            <person name="Manteca A."/>
            <person name="Ramos J.L."/>
            <person name="Gallego J.R."/>
            <person name="Llorente I."/>
            <person name="Martins Dos Santos V.A."/>
            <person name="Jensen O.N."/>
            <person name="Pelaez A.I."/>
            <person name="Sanchez J."/>
            <person name="Ferrer M."/>
        </authorList>
    </citation>
    <scope>NUCLEOTIDE SEQUENCE</scope>
</reference>
<reference evidence="3" key="1">
    <citation type="submission" date="2013-08" db="EMBL/GenBank/DDBJ databases">
        <authorList>
            <person name="Mendez C."/>
            <person name="Richter M."/>
            <person name="Ferrer M."/>
            <person name="Sanchez J."/>
        </authorList>
    </citation>
    <scope>NUCLEOTIDE SEQUENCE</scope>
</reference>
<protein>
    <submittedName>
        <fullName evidence="3">Polysaccharide deacetylase family protein</fullName>
    </submittedName>
</protein>
<feature type="region of interest" description="Disordered" evidence="1">
    <location>
        <begin position="288"/>
        <end position="324"/>
    </location>
</feature>
<sequence>MRVALKVDVDTLRGTRLGVPALCQLFREAGAGATFLFSVGPDHTGRALRRVFRRGFLGKARRTSIVQNYGLGTLLYGTLLPGPEIGRRAREILRETEAQGFEVGLHAHDHVRWQDFVVRRDERWTRREFERGFEAFRQVFGMPPETAGAAGWQMNAHAFRAEEAAGLRYASDCRGSGAFYPMVGGRVLRCLQIPSTLPTLDELIGRHGLDDGNLADVLFEMSRRRTGDQVFTLHAELEGIRHRAVLERLLALWREAGIACVSLGALYRGLDPTRIPVCEVRTGRVPGRSGTLTRQGRVCDGRPADRGERRPGPVSAFSMVESNR</sequence>
<name>T1D773_9ZZZZ</name>
<evidence type="ECO:0000256" key="1">
    <source>
        <dbReference type="SAM" id="MobiDB-lite"/>
    </source>
</evidence>
<evidence type="ECO:0000313" key="3">
    <source>
        <dbReference type="EMBL" id="EQD77294.1"/>
    </source>
</evidence>
<accession>T1D773</accession>
<dbReference type="InterPro" id="IPR011330">
    <property type="entry name" value="Glyco_hydro/deAcase_b/a-brl"/>
</dbReference>
<gene>
    <name evidence="3" type="ORF">B1B_01136</name>
</gene>
<organism evidence="3">
    <name type="scientific">mine drainage metagenome</name>
    <dbReference type="NCBI Taxonomy" id="410659"/>
    <lineage>
        <taxon>unclassified sequences</taxon>
        <taxon>metagenomes</taxon>
        <taxon>ecological metagenomes</taxon>
    </lineage>
</organism>
<feature type="domain" description="NodB homology" evidence="2">
    <location>
        <begin position="1"/>
        <end position="261"/>
    </location>
</feature>
<dbReference type="GO" id="GO:0016810">
    <property type="term" value="F:hydrolase activity, acting on carbon-nitrogen (but not peptide) bonds"/>
    <property type="evidence" value="ECO:0007669"/>
    <property type="project" value="InterPro"/>
</dbReference>
<feature type="compositionally biased region" description="Basic and acidic residues" evidence="1">
    <location>
        <begin position="297"/>
        <end position="311"/>
    </location>
</feature>
<dbReference type="Gene3D" id="3.20.20.370">
    <property type="entry name" value="Glycoside hydrolase/deacetylase"/>
    <property type="match status" value="1"/>
</dbReference>
<dbReference type="PROSITE" id="PS51677">
    <property type="entry name" value="NODB"/>
    <property type="match status" value="1"/>
</dbReference>
<comment type="caution">
    <text evidence="3">The sequence shown here is derived from an EMBL/GenBank/DDBJ whole genome shotgun (WGS) entry which is preliminary data.</text>
</comment>
<dbReference type="SUPFAM" id="SSF88713">
    <property type="entry name" value="Glycoside hydrolase/deacetylase"/>
    <property type="match status" value="1"/>
</dbReference>
<evidence type="ECO:0000259" key="2">
    <source>
        <dbReference type="PROSITE" id="PS51677"/>
    </source>
</evidence>
<dbReference type="AlphaFoldDB" id="T1D773"/>
<dbReference type="InterPro" id="IPR002509">
    <property type="entry name" value="NODB_dom"/>
</dbReference>
<proteinExistence type="predicted"/>